<feature type="region of interest" description="Disordered" evidence="1">
    <location>
        <begin position="208"/>
        <end position="290"/>
    </location>
</feature>
<keyword evidence="3" id="KW-1185">Reference proteome</keyword>
<feature type="non-terminal residue" evidence="2">
    <location>
        <position position="290"/>
    </location>
</feature>
<feature type="compositionally biased region" description="Acidic residues" evidence="1">
    <location>
        <begin position="136"/>
        <end position="149"/>
    </location>
</feature>
<gene>
    <name evidence="2" type="ORF">SAMN05216529_105110</name>
</gene>
<feature type="compositionally biased region" description="Polar residues" evidence="1">
    <location>
        <begin position="232"/>
        <end position="258"/>
    </location>
</feature>
<proteinExistence type="predicted"/>
<feature type="compositionally biased region" description="Polar residues" evidence="1">
    <location>
        <begin position="281"/>
        <end position="290"/>
    </location>
</feature>
<evidence type="ECO:0000256" key="1">
    <source>
        <dbReference type="SAM" id="MobiDB-lite"/>
    </source>
</evidence>
<evidence type="ECO:0000313" key="3">
    <source>
        <dbReference type="Proteomes" id="UP000254051"/>
    </source>
</evidence>
<feature type="compositionally biased region" description="Polar residues" evidence="1">
    <location>
        <begin position="265"/>
        <end position="274"/>
    </location>
</feature>
<name>A0A315ZZY0_9FIRM</name>
<evidence type="ECO:0000313" key="2">
    <source>
        <dbReference type="EMBL" id="SUQ14135.1"/>
    </source>
</evidence>
<dbReference type="EMBL" id="UHJJ01000005">
    <property type="protein sequence ID" value="SUQ14135.1"/>
    <property type="molecule type" value="Genomic_DNA"/>
</dbReference>
<dbReference type="Proteomes" id="UP000254051">
    <property type="component" value="Unassembled WGS sequence"/>
</dbReference>
<organism evidence="2 3">
    <name type="scientific">Faecalicatena contorta</name>
    <dbReference type="NCBI Taxonomy" id="39482"/>
    <lineage>
        <taxon>Bacteria</taxon>
        <taxon>Bacillati</taxon>
        <taxon>Bacillota</taxon>
        <taxon>Clostridia</taxon>
        <taxon>Lachnospirales</taxon>
        <taxon>Lachnospiraceae</taxon>
        <taxon>Faecalicatena</taxon>
    </lineage>
</organism>
<sequence length="290" mass="32108">MIPGIYYLYEYKNEQRLRNVGFIKITQHYHTYALKINARRIPIPSDGMIKLFVFYGEDSDSVSREIAEIPFEDENFAVNLSVSDSMFPEGKTLEAMDGFFLRTGDGQFYGAVSNEANFDTRRIRNWEEPEQTGIETENELGTELETEPAIDTEFEPPLETGMPPAPETWGQHVTEADEEFGMEFDMETDIHPLTRNRGHQHMVIEIPPETETGEQPGTDNEMPPATGAGASPTMNNRRSPATGTGASPAMNNRRSSAPGTGASPAMNNRRSSAPGTGAPPTMNNRVSPVT</sequence>
<accession>A0A315ZZY0</accession>
<protein>
    <submittedName>
        <fullName evidence="2">Uncharacterized protein</fullName>
    </submittedName>
</protein>
<reference evidence="3" key="1">
    <citation type="submission" date="2017-07" db="EMBL/GenBank/DDBJ databases">
        <authorList>
            <person name="Varghese N."/>
            <person name="Submissions S."/>
        </authorList>
    </citation>
    <scope>NUCLEOTIDE SEQUENCE [LARGE SCALE GENOMIC DNA]</scope>
    <source>
        <strain evidence="3">NLAE-zl-C134</strain>
    </source>
</reference>
<dbReference type="AlphaFoldDB" id="A0A315ZZY0"/>
<feature type="region of interest" description="Disordered" evidence="1">
    <location>
        <begin position="128"/>
        <end position="149"/>
    </location>
</feature>